<sequence length="161" mass="16892">MFTFPRQHRSLMQRLAPTRKDSGFTLIELLVVIIIIGILAAIALPLYVGQKRKAYDASAKSGIRSLAVFEEAYLSDHASYGDISGLQADGYGITPSKNVTVTVVYRASSLGYCLSAKHSGSNTTWYYDSQAGGLLGATATSCPTSNSSTTPGGSAGSSLTG</sequence>
<keyword evidence="2" id="KW-0488">Methylation</keyword>
<dbReference type="GO" id="GO:0015627">
    <property type="term" value="C:type II protein secretion system complex"/>
    <property type="evidence" value="ECO:0007669"/>
    <property type="project" value="InterPro"/>
</dbReference>
<evidence type="ECO:0000256" key="3">
    <source>
        <dbReference type="ARBA" id="ARBA00022692"/>
    </source>
</evidence>
<organism evidence="8">
    <name type="scientific">freshwater metagenome</name>
    <dbReference type="NCBI Taxonomy" id="449393"/>
    <lineage>
        <taxon>unclassified sequences</taxon>
        <taxon>metagenomes</taxon>
        <taxon>ecological metagenomes</taxon>
    </lineage>
</organism>
<keyword evidence="3 7" id="KW-0812">Transmembrane</keyword>
<evidence type="ECO:0000256" key="4">
    <source>
        <dbReference type="ARBA" id="ARBA00022989"/>
    </source>
</evidence>
<dbReference type="PANTHER" id="PTHR30093:SF44">
    <property type="entry name" value="TYPE II SECRETION SYSTEM CORE PROTEIN G"/>
    <property type="match status" value="1"/>
</dbReference>
<dbReference type="InterPro" id="IPR045584">
    <property type="entry name" value="Pilin-like"/>
</dbReference>
<evidence type="ECO:0000256" key="5">
    <source>
        <dbReference type="ARBA" id="ARBA00023136"/>
    </source>
</evidence>
<feature type="transmembrane region" description="Helical" evidence="7">
    <location>
        <begin position="24"/>
        <end position="48"/>
    </location>
</feature>
<dbReference type="EMBL" id="CAFBLM010000008">
    <property type="protein sequence ID" value="CAB4862211.1"/>
    <property type="molecule type" value="Genomic_DNA"/>
</dbReference>
<keyword evidence="4 7" id="KW-1133">Transmembrane helix</keyword>
<evidence type="ECO:0000313" key="8">
    <source>
        <dbReference type="EMBL" id="CAB4862211.1"/>
    </source>
</evidence>
<dbReference type="PROSITE" id="PS00409">
    <property type="entry name" value="PROKAR_NTER_METHYL"/>
    <property type="match status" value="1"/>
</dbReference>
<dbReference type="PRINTS" id="PR00813">
    <property type="entry name" value="BCTERIALGSPG"/>
</dbReference>
<name>A0A6J7CWB6_9ZZZZ</name>
<dbReference type="Gene3D" id="3.30.700.10">
    <property type="entry name" value="Glycoprotein, Type 4 Pilin"/>
    <property type="match status" value="1"/>
</dbReference>
<evidence type="ECO:0000256" key="1">
    <source>
        <dbReference type="ARBA" id="ARBA00004167"/>
    </source>
</evidence>
<comment type="subcellular location">
    <subcellularLocation>
        <location evidence="1">Membrane</location>
        <topology evidence="1">Single-pass membrane protein</topology>
    </subcellularLocation>
</comment>
<proteinExistence type="predicted"/>
<dbReference type="NCBIfam" id="TIGR02532">
    <property type="entry name" value="IV_pilin_GFxxxE"/>
    <property type="match status" value="1"/>
</dbReference>
<dbReference type="PANTHER" id="PTHR30093">
    <property type="entry name" value="GENERAL SECRETION PATHWAY PROTEIN G"/>
    <property type="match status" value="1"/>
</dbReference>
<evidence type="ECO:0000256" key="2">
    <source>
        <dbReference type="ARBA" id="ARBA00022481"/>
    </source>
</evidence>
<dbReference type="GO" id="GO:0016020">
    <property type="term" value="C:membrane"/>
    <property type="evidence" value="ECO:0007669"/>
    <property type="project" value="UniProtKB-SubCell"/>
</dbReference>
<dbReference type="InterPro" id="IPR000983">
    <property type="entry name" value="Bac_GSPG_pilin"/>
</dbReference>
<dbReference type="GO" id="GO:0015628">
    <property type="term" value="P:protein secretion by the type II secretion system"/>
    <property type="evidence" value="ECO:0007669"/>
    <property type="project" value="InterPro"/>
</dbReference>
<feature type="region of interest" description="Disordered" evidence="6">
    <location>
        <begin position="142"/>
        <end position="161"/>
    </location>
</feature>
<evidence type="ECO:0000256" key="7">
    <source>
        <dbReference type="SAM" id="Phobius"/>
    </source>
</evidence>
<accession>A0A6J7CWB6</accession>
<dbReference type="Pfam" id="PF07963">
    <property type="entry name" value="N_methyl"/>
    <property type="match status" value="1"/>
</dbReference>
<gene>
    <name evidence="8" type="ORF">UFOPK3401_00308</name>
</gene>
<reference evidence="8" key="1">
    <citation type="submission" date="2020-05" db="EMBL/GenBank/DDBJ databases">
        <authorList>
            <person name="Chiriac C."/>
            <person name="Salcher M."/>
            <person name="Ghai R."/>
            <person name="Kavagutti S V."/>
        </authorList>
    </citation>
    <scope>NUCLEOTIDE SEQUENCE</scope>
</reference>
<dbReference type="SUPFAM" id="SSF54523">
    <property type="entry name" value="Pili subunits"/>
    <property type="match status" value="1"/>
</dbReference>
<protein>
    <submittedName>
        <fullName evidence="8">Unannotated protein</fullName>
    </submittedName>
</protein>
<dbReference type="AlphaFoldDB" id="A0A6J7CWB6"/>
<dbReference type="InterPro" id="IPR012902">
    <property type="entry name" value="N_methyl_site"/>
</dbReference>
<keyword evidence="5 7" id="KW-0472">Membrane</keyword>
<evidence type="ECO:0000256" key="6">
    <source>
        <dbReference type="SAM" id="MobiDB-lite"/>
    </source>
</evidence>